<evidence type="ECO:0000256" key="1">
    <source>
        <dbReference type="SAM" id="MobiDB-lite"/>
    </source>
</evidence>
<gene>
    <name evidence="2" type="ORF">PCOR1329_LOCUS78249</name>
</gene>
<organism evidence="2 3">
    <name type="scientific">Prorocentrum cordatum</name>
    <dbReference type="NCBI Taxonomy" id="2364126"/>
    <lineage>
        <taxon>Eukaryota</taxon>
        <taxon>Sar</taxon>
        <taxon>Alveolata</taxon>
        <taxon>Dinophyceae</taxon>
        <taxon>Prorocentrales</taxon>
        <taxon>Prorocentraceae</taxon>
        <taxon>Prorocentrum</taxon>
    </lineage>
</organism>
<sequence length="112" mass="11849">MAAGPAGCHHARAMLLGGANFLSVYSTLAAHGYGAERRLRAAGRGAAAGLGGAAAGRRGGRRRAWQNFARARRRRARAAGRGRWEQRSASSASAGWGLSRARRCKERTFANT</sequence>
<feature type="region of interest" description="Disordered" evidence="1">
    <location>
        <begin position="76"/>
        <end position="99"/>
    </location>
</feature>
<dbReference type="Proteomes" id="UP001189429">
    <property type="component" value="Unassembled WGS sequence"/>
</dbReference>
<keyword evidence="3" id="KW-1185">Reference proteome</keyword>
<feature type="compositionally biased region" description="Low complexity" evidence="1">
    <location>
        <begin position="87"/>
        <end position="99"/>
    </location>
</feature>
<accession>A0ABN9XSP0</accession>
<comment type="caution">
    <text evidence="2">The sequence shown here is derived from an EMBL/GenBank/DDBJ whole genome shotgun (WGS) entry which is preliminary data.</text>
</comment>
<proteinExistence type="predicted"/>
<evidence type="ECO:0000313" key="3">
    <source>
        <dbReference type="Proteomes" id="UP001189429"/>
    </source>
</evidence>
<name>A0ABN9XSP0_9DINO</name>
<dbReference type="EMBL" id="CAUYUJ010020898">
    <property type="protein sequence ID" value="CAK0901233.1"/>
    <property type="molecule type" value="Genomic_DNA"/>
</dbReference>
<reference evidence="2" key="1">
    <citation type="submission" date="2023-10" db="EMBL/GenBank/DDBJ databases">
        <authorList>
            <person name="Chen Y."/>
            <person name="Shah S."/>
            <person name="Dougan E. K."/>
            <person name="Thang M."/>
            <person name="Chan C."/>
        </authorList>
    </citation>
    <scope>NUCLEOTIDE SEQUENCE [LARGE SCALE GENOMIC DNA]</scope>
</reference>
<evidence type="ECO:0000313" key="2">
    <source>
        <dbReference type="EMBL" id="CAK0901233.1"/>
    </source>
</evidence>
<protein>
    <submittedName>
        <fullName evidence="2">Uncharacterized protein</fullName>
    </submittedName>
</protein>